<dbReference type="AlphaFoldDB" id="A0A426XWV0"/>
<evidence type="ECO:0000313" key="2">
    <source>
        <dbReference type="Proteomes" id="UP000287651"/>
    </source>
</evidence>
<gene>
    <name evidence="1" type="ORF">B296_00056144</name>
</gene>
<reference evidence="1 2" key="1">
    <citation type="journal article" date="2014" name="Agronomy (Basel)">
        <title>A Draft Genome Sequence for Ensete ventricosum, the Drought-Tolerant Tree Against Hunger.</title>
        <authorList>
            <person name="Harrison J."/>
            <person name="Moore K.A."/>
            <person name="Paszkiewicz K."/>
            <person name="Jones T."/>
            <person name="Grant M."/>
            <person name="Ambacheew D."/>
            <person name="Muzemil S."/>
            <person name="Studholme D.J."/>
        </authorList>
    </citation>
    <scope>NUCLEOTIDE SEQUENCE [LARGE SCALE GENOMIC DNA]</scope>
</reference>
<dbReference type="Proteomes" id="UP000287651">
    <property type="component" value="Unassembled WGS sequence"/>
</dbReference>
<organism evidence="1 2">
    <name type="scientific">Ensete ventricosum</name>
    <name type="common">Abyssinian banana</name>
    <name type="synonym">Musa ensete</name>
    <dbReference type="NCBI Taxonomy" id="4639"/>
    <lineage>
        <taxon>Eukaryota</taxon>
        <taxon>Viridiplantae</taxon>
        <taxon>Streptophyta</taxon>
        <taxon>Embryophyta</taxon>
        <taxon>Tracheophyta</taxon>
        <taxon>Spermatophyta</taxon>
        <taxon>Magnoliopsida</taxon>
        <taxon>Liliopsida</taxon>
        <taxon>Zingiberales</taxon>
        <taxon>Musaceae</taxon>
        <taxon>Ensete</taxon>
    </lineage>
</organism>
<name>A0A426XWV0_ENSVE</name>
<comment type="caution">
    <text evidence="1">The sequence shown here is derived from an EMBL/GenBank/DDBJ whole genome shotgun (WGS) entry which is preliminary data.</text>
</comment>
<protein>
    <submittedName>
        <fullName evidence="1">Uncharacterized protein</fullName>
    </submittedName>
</protein>
<accession>A0A426XWV0</accession>
<evidence type="ECO:0000313" key="1">
    <source>
        <dbReference type="EMBL" id="RRT43830.1"/>
    </source>
</evidence>
<proteinExistence type="predicted"/>
<sequence length="190" mass="21185">MASASLTSHETEDTKIRSKSIITGSSLAIGEEGEEAGGDEVGEYYKQKHHPYKKGSSLLFPPSFWARKGGQMVWQKEAIKVGEGMCALRRCTLHEMPDVRPSSGALPGRRRRCLMRLTTWHVSTGCRSGQSWEDLVPPLVSLCAENAMEMKGPVLEYSWDCSRAAGRREDWSSQTDWVGMAWDSGKVEEM</sequence>
<dbReference type="EMBL" id="AMZH03016880">
    <property type="protein sequence ID" value="RRT43830.1"/>
    <property type="molecule type" value="Genomic_DNA"/>
</dbReference>